<dbReference type="PROSITE" id="PS51257">
    <property type="entry name" value="PROKAR_LIPOPROTEIN"/>
    <property type="match status" value="1"/>
</dbReference>
<dbReference type="Pfam" id="PF17164">
    <property type="entry name" value="DUF5122"/>
    <property type="match status" value="1"/>
</dbReference>
<dbReference type="SUPFAM" id="SSF63829">
    <property type="entry name" value="Calcium-dependent phosphotriesterase"/>
    <property type="match status" value="1"/>
</dbReference>
<protein>
    <submittedName>
        <fullName evidence="1">Uncharacterized protein</fullName>
    </submittedName>
</protein>
<sequence length="415" mass="45770">MYTKSIWVPIVIGLSVISGCNSSGNGKAESTTVSEAKPLVEQKNVYASTSIANGNILFGGENGLSIVNTLDSESSQKMANSFSLPTFESSNEVFRKTDGVVYSKSDEGNNTEAEKSRIYSMLNVDDGILVGGSFASVNGVEKHNLVKLNLDGTVNTEFKSDVGGTVNKILKLEDSLLIAGTIGSYNNKEAYALVEINANGKRNEQFLPFQDYMFAKINDMIQLSDENIMLAGTFIKDALEEDQNKSQEELIELLKTIIIINKEGFVNEELTAKFSDLKNEVFALAIDKGKVYVAGDFHLTKNNKVYNHLVSYDLNGGFDENFQIEKLLGMIFDVAIYDNKVLFAGDFLIDADDDTRSFYLVDKAGKTIKIENMNIDADIYNIDIYNGDIIMSGEGEFKVSDKKFKNGLVLKLDNI</sequence>
<proteinExistence type="predicted"/>
<reference evidence="1" key="1">
    <citation type="submission" date="2020-01" db="EMBL/GenBank/DDBJ databases">
        <authorList>
            <person name="Meier V. D."/>
            <person name="Meier V D."/>
        </authorList>
    </citation>
    <scope>NUCLEOTIDE SEQUENCE</scope>
    <source>
        <strain evidence="1">HLG_WM_MAG_02</strain>
    </source>
</reference>
<gene>
    <name evidence="1" type="ORF">HELGO_WM21134</name>
</gene>
<name>A0A6S6U0K7_9BACT</name>
<dbReference type="EMBL" id="CACVAZ010000156">
    <property type="protein sequence ID" value="CAA6822710.1"/>
    <property type="molecule type" value="Genomic_DNA"/>
</dbReference>
<dbReference type="Gene3D" id="2.80.10.50">
    <property type="match status" value="1"/>
</dbReference>
<accession>A0A6S6U0K7</accession>
<evidence type="ECO:0000313" key="1">
    <source>
        <dbReference type="EMBL" id="CAA6822710.1"/>
    </source>
</evidence>
<organism evidence="1">
    <name type="scientific">uncultured Sulfurovum sp</name>
    <dbReference type="NCBI Taxonomy" id="269237"/>
    <lineage>
        <taxon>Bacteria</taxon>
        <taxon>Pseudomonadati</taxon>
        <taxon>Campylobacterota</taxon>
        <taxon>Epsilonproteobacteria</taxon>
        <taxon>Campylobacterales</taxon>
        <taxon>Sulfurovaceae</taxon>
        <taxon>Sulfurovum</taxon>
        <taxon>environmental samples</taxon>
    </lineage>
</organism>
<dbReference type="AlphaFoldDB" id="A0A6S6U0K7"/>
<dbReference type="InterPro" id="IPR013431">
    <property type="entry name" value="Delta_60_rpt"/>
</dbReference>